<protein>
    <submittedName>
        <fullName evidence="3">GAP1 protein</fullName>
    </submittedName>
</protein>
<dbReference type="PROSITE" id="PS50004">
    <property type="entry name" value="C2"/>
    <property type="match status" value="1"/>
</dbReference>
<keyword evidence="4" id="KW-1185">Reference proteome</keyword>
<organism evidence="3 4">
    <name type="scientific">Symbiodinium natans</name>
    <dbReference type="NCBI Taxonomy" id="878477"/>
    <lineage>
        <taxon>Eukaryota</taxon>
        <taxon>Sar</taxon>
        <taxon>Alveolata</taxon>
        <taxon>Dinophyceae</taxon>
        <taxon>Suessiales</taxon>
        <taxon>Symbiodiniaceae</taxon>
        <taxon>Symbiodinium</taxon>
    </lineage>
</organism>
<evidence type="ECO:0000313" key="4">
    <source>
        <dbReference type="Proteomes" id="UP000604046"/>
    </source>
</evidence>
<dbReference type="Pfam" id="PF00168">
    <property type="entry name" value="C2"/>
    <property type="match status" value="1"/>
</dbReference>
<dbReference type="PANTHER" id="PTHR37031:SF2">
    <property type="entry name" value="PHOD-LIKE PHOSPHATASE METALLOPHOSPHATASE DOMAIN-CONTAINING PROTEIN"/>
    <property type="match status" value="1"/>
</dbReference>
<comment type="caution">
    <text evidence="3">The sequence shown here is derived from an EMBL/GenBank/DDBJ whole genome shotgun (WGS) entry which is preliminary data.</text>
</comment>
<dbReference type="SUPFAM" id="SSF49562">
    <property type="entry name" value="C2 domain (Calcium/lipid-binding domain, CaLB)"/>
    <property type="match status" value="1"/>
</dbReference>
<gene>
    <name evidence="3" type="primary">GAP1</name>
    <name evidence="3" type="ORF">SNAT2548_LOCUS14489</name>
</gene>
<evidence type="ECO:0000313" key="3">
    <source>
        <dbReference type="EMBL" id="CAE7273031.1"/>
    </source>
</evidence>
<dbReference type="EMBL" id="CAJNDS010001691">
    <property type="protein sequence ID" value="CAE7273031.1"/>
    <property type="molecule type" value="Genomic_DNA"/>
</dbReference>
<feature type="domain" description="C2" evidence="2">
    <location>
        <begin position="114"/>
        <end position="233"/>
    </location>
</feature>
<feature type="region of interest" description="Disordered" evidence="1">
    <location>
        <begin position="254"/>
        <end position="287"/>
    </location>
</feature>
<dbReference type="InterPro" id="IPR000008">
    <property type="entry name" value="C2_dom"/>
</dbReference>
<accession>A0A812MLU0</accession>
<dbReference type="PANTHER" id="PTHR37031">
    <property type="entry name" value="METALLOPHOSPHATASE BINDING DOMAIN PROTEIN"/>
    <property type="match status" value="1"/>
</dbReference>
<dbReference type="InterPro" id="IPR035892">
    <property type="entry name" value="C2_domain_sf"/>
</dbReference>
<evidence type="ECO:0000256" key="1">
    <source>
        <dbReference type="SAM" id="MobiDB-lite"/>
    </source>
</evidence>
<sequence>MGNTVCDDLLGQWSAEAHRKEVPKFLRMLKAWRDSGSYKQVMMLAGDVHEGGWTDLLLHNVEGDRRIRQLTTSPIANKQTRPHEALAVSLTRGVLSSLDVSETGSGWVSRHYDWTNCNNYALVTASVATAGMLKVRVLKAWGLKNQDMMSWMDSYVKVTLGSQTFQTAVFCEDGDPSNPEWNSEEFLFTVQPTDYYCRLQVCDEDSYMGQDLGSVKLAIHELDACSRTLAVSLGPNKGVLEIEASFHRGALREAEGEGAEGAEAEDCHSGPPAANLAEHRRSSQRSW</sequence>
<dbReference type="SMART" id="SM00239">
    <property type="entry name" value="C2"/>
    <property type="match status" value="1"/>
</dbReference>
<proteinExistence type="predicted"/>
<dbReference type="OrthoDB" id="270970at2759"/>
<dbReference type="Gene3D" id="2.60.40.150">
    <property type="entry name" value="C2 domain"/>
    <property type="match status" value="1"/>
</dbReference>
<name>A0A812MLU0_9DINO</name>
<evidence type="ECO:0000259" key="2">
    <source>
        <dbReference type="PROSITE" id="PS50004"/>
    </source>
</evidence>
<dbReference type="CDD" id="cd00030">
    <property type="entry name" value="C2"/>
    <property type="match status" value="1"/>
</dbReference>
<dbReference type="Proteomes" id="UP000604046">
    <property type="component" value="Unassembled WGS sequence"/>
</dbReference>
<reference evidence="3" key="1">
    <citation type="submission" date="2021-02" db="EMBL/GenBank/DDBJ databases">
        <authorList>
            <person name="Dougan E. K."/>
            <person name="Rhodes N."/>
            <person name="Thang M."/>
            <person name="Chan C."/>
        </authorList>
    </citation>
    <scope>NUCLEOTIDE SEQUENCE</scope>
</reference>
<dbReference type="AlphaFoldDB" id="A0A812MLU0"/>